<comment type="similarity">
    <text evidence="1">Belongs to the FAD-binding monooxygenase family.</text>
</comment>
<dbReference type="Pfam" id="PF00743">
    <property type="entry name" value="FMO-like"/>
    <property type="match status" value="2"/>
</dbReference>
<dbReference type="PRINTS" id="PR00370">
    <property type="entry name" value="FMOXYGENASE"/>
</dbReference>
<evidence type="ECO:0000313" key="5">
    <source>
        <dbReference type="EMBL" id="PPQ99174.1"/>
    </source>
</evidence>
<evidence type="ECO:0000313" key="6">
    <source>
        <dbReference type="Proteomes" id="UP000284842"/>
    </source>
</evidence>
<sequence length="1183" mass="133866">MGSVDISRILLVYVMLPNNPSQPTFVSRVHSMPETLKDSTARVVIIGAGAGGLACSIYLKEKLGFTNFTVYEKASGVGGTWRDNTYPGCASDVAVPFYSLSTDLRDWISSHGSNYELNEYWEDLAKKYQLYSHISFNTKVISATWDGQSQQYDILLVNVATGERSSTKAEVLISAIGILENPRYADIPGVGDFQGELFHSARWDHTVELRGKRVGVIGNGASATQFVPIITRDEAVNVVHFCRTPNFFFPDVRIKYSETRRWLRQNIPLVMRIERLSHFFRAATKYILSKAPPKYHDKLVPDFGLGCKRVIIDTDYLDALHRPNLEMNWDGIDRIVQDGILTKKGETIPVDVLIFATGYSADKYQLPVVGRKGNSIQEYYDSQQGAKAYLGTTVPGFPNFFTIFGPNTATGHTSVIYTNEVQINYILQLIKPILERKISSIEVEEKATDEYDAKIQKRLSKSVFTQCLSWYRVGQTGKITNAFPGSGTTFWLWLRKPDWSHYRSASTTAQAQNWLKKAQQKQKVISALVKIAIFFRIIFLLAWWRNPGLPGMIKSWTTARANVLSTMASDDIKTLPEKRYSLPNPTDFFFVPFQPLQSGFMPNVSPETLKNSTAKVAIIGAGAGGIACSIFLKEKYGFTNFTVYEKAAEVGGTWRDNTYPVGKHLPSIVAFLMNEIIRDALRTHAPQKDVKEYWEKLTRKYHIYPHISFNTKVRSATWDPDAQCYNIQLQNVVTGEETTSTAEVVISAIGVLADPRYPDIPGIKDFQRDLFHSARWEKSVELSGKRVGVVGNGASATQFVPLITKDKSVNVLQFCRTPNWFFPYLVHSYSSPRRWIRRNVPLVMKLERLGHFIRHEFLYWAVFSNSISRSILQKAASKYILYMAPKEYINKLLPNFGLGCKRIIFDSNYLNSLHRPNLDINWDGIDRIVKDGVLTKTGQHIPLDVLIFSTGYSADKYHLPIIGSKGKSIQEYHDSQAGAKAYLGTATPGFPNFFTILGPNTATGHTSVIFTNEIQINYTLQLIKPILERRIPSIEVKEKATDEYNETIQKRLSKSVFTQCLSWYRVGQKGKITNIFPGSGVGFWLLLRKPDWTHYHVATGDTQAHRWLKKVQRKQKIVSALIKAAVAFRILFLLAWWRNPALLSTLKTAIVQKATFIAGSVALANWRKLKVIIPLILRRMNVM</sequence>
<dbReference type="OrthoDB" id="74360at2759"/>
<evidence type="ECO:0000256" key="2">
    <source>
        <dbReference type="ARBA" id="ARBA00022630"/>
    </source>
</evidence>
<protein>
    <submittedName>
        <fullName evidence="5">Uncharacterized protein</fullName>
    </submittedName>
</protein>
<keyword evidence="6" id="KW-1185">Reference proteome</keyword>
<keyword evidence="4" id="KW-0560">Oxidoreductase</keyword>
<proteinExistence type="inferred from homology"/>
<organism evidence="5 6">
    <name type="scientific">Panaeolus cyanescens</name>
    <dbReference type="NCBI Taxonomy" id="181874"/>
    <lineage>
        <taxon>Eukaryota</taxon>
        <taxon>Fungi</taxon>
        <taxon>Dikarya</taxon>
        <taxon>Basidiomycota</taxon>
        <taxon>Agaricomycotina</taxon>
        <taxon>Agaricomycetes</taxon>
        <taxon>Agaricomycetidae</taxon>
        <taxon>Agaricales</taxon>
        <taxon>Agaricineae</taxon>
        <taxon>Galeropsidaceae</taxon>
        <taxon>Panaeolus</taxon>
    </lineage>
</organism>
<evidence type="ECO:0000256" key="3">
    <source>
        <dbReference type="ARBA" id="ARBA00022827"/>
    </source>
</evidence>
<dbReference type="InterPro" id="IPR020946">
    <property type="entry name" value="Flavin_mOase-like"/>
</dbReference>
<dbReference type="GO" id="GO:0050661">
    <property type="term" value="F:NADP binding"/>
    <property type="evidence" value="ECO:0007669"/>
    <property type="project" value="InterPro"/>
</dbReference>
<name>A0A409Y8A4_9AGAR</name>
<gene>
    <name evidence="5" type="ORF">CVT24_009265</name>
</gene>
<dbReference type="GO" id="GO:0004499">
    <property type="term" value="F:N,N-dimethylaniline monooxygenase activity"/>
    <property type="evidence" value="ECO:0007669"/>
    <property type="project" value="InterPro"/>
</dbReference>
<dbReference type="PANTHER" id="PTHR42877:SF4">
    <property type="entry name" value="FAD_NAD(P)-BINDING DOMAIN-CONTAINING PROTEIN-RELATED"/>
    <property type="match status" value="1"/>
</dbReference>
<comment type="caution">
    <text evidence="5">The sequence shown here is derived from an EMBL/GenBank/DDBJ whole genome shotgun (WGS) entry which is preliminary data.</text>
</comment>
<accession>A0A409Y8A4</accession>
<dbReference type="AlphaFoldDB" id="A0A409Y8A4"/>
<dbReference type="GO" id="GO:0050660">
    <property type="term" value="F:flavin adenine dinucleotide binding"/>
    <property type="evidence" value="ECO:0007669"/>
    <property type="project" value="InterPro"/>
</dbReference>
<dbReference type="EMBL" id="NHTK01001367">
    <property type="protein sequence ID" value="PPQ99174.1"/>
    <property type="molecule type" value="Genomic_DNA"/>
</dbReference>
<dbReference type="InterPro" id="IPR036188">
    <property type="entry name" value="FAD/NAD-bd_sf"/>
</dbReference>
<dbReference type="SUPFAM" id="SSF51905">
    <property type="entry name" value="FAD/NAD(P)-binding domain"/>
    <property type="match status" value="3"/>
</dbReference>
<reference evidence="5 6" key="1">
    <citation type="journal article" date="2018" name="Evol. Lett.">
        <title>Horizontal gene cluster transfer increased hallucinogenic mushroom diversity.</title>
        <authorList>
            <person name="Reynolds H.T."/>
            <person name="Vijayakumar V."/>
            <person name="Gluck-Thaler E."/>
            <person name="Korotkin H.B."/>
            <person name="Matheny P.B."/>
            <person name="Slot J.C."/>
        </authorList>
    </citation>
    <scope>NUCLEOTIDE SEQUENCE [LARGE SCALE GENOMIC DNA]</scope>
    <source>
        <strain evidence="5 6">2629</strain>
    </source>
</reference>
<dbReference type="InParanoid" id="A0A409Y8A4"/>
<keyword evidence="2" id="KW-0285">Flavoprotein</keyword>
<dbReference type="PANTHER" id="PTHR42877">
    <property type="entry name" value="L-ORNITHINE N(5)-MONOOXYGENASE-RELATED"/>
    <property type="match status" value="1"/>
</dbReference>
<dbReference type="InterPro" id="IPR000960">
    <property type="entry name" value="Flavin_mOase"/>
</dbReference>
<dbReference type="Gene3D" id="3.50.50.60">
    <property type="entry name" value="FAD/NAD(P)-binding domain"/>
    <property type="match status" value="4"/>
</dbReference>
<dbReference type="InterPro" id="IPR051209">
    <property type="entry name" value="FAD-bind_Monooxygenase_sf"/>
</dbReference>
<dbReference type="Proteomes" id="UP000284842">
    <property type="component" value="Unassembled WGS sequence"/>
</dbReference>
<evidence type="ECO:0000256" key="4">
    <source>
        <dbReference type="ARBA" id="ARBA00023002"/>
    </source>
</evidence>
<evidence type="ECO:0000256" key="1">
    <source>
        <dbReference type="ARBA" id="ARBA00010139"/>
    </source>
</evidence>
<keyword evidence="3" id="KW-0274">FAD</keyword>
<dbReference type="STRING" id="181874.A0A409Y8A4"/>